<accession>F2KMB5</accession>
<dbReference type="STRING" id="994484.PSEBR_m1628"/>
<dbReference type="HOGENOM" id="CLU_3010855_0_0_6"/>
<evidence type="ECO:0000313" key="1">
    <source>
        <dbReference type="EMBL" id="AEA71658.1"/>
    </source>
</evidence>
<reference evidence="1 2" key="1">
    <citation type="journal article" date="2011" name="J. Bacteriol.">
        <title>Complete genome sequence of a beneficial plant root-associated bacterium, Pseudomonas brassicacearum.</title>
        <authorList>
            <person name="Ortet P."/>
            <person name="Barakat M."/>
            <person name="Lalaouna D."/>
            <person name="Fochesato S."/>
            <person name="Barbe V."/>
            <person name="Vacherie B."/>
            <person name="Santaella C."/>
            <person name="Heulin T."/>
            <person name="Achouak W."/>
        </authorList>
    </citation>
    <scope>NUCLEOTIDE SEQUENCE [LARGE SCALE GENOMIC DNA]</scope>
    <source>
        <strain evidence="1 2">NFM421</strain>
    </source>
</reference>
<dbReference type="EMBL" id="CP002585">
    <property type="protein sequence ID" value="AEA71658.1"/>
    <property type="molecule type" value="Genomic_DNA"/>
</dbReference>
<dbReference type="AlphaFoldDB" id="F2KMB5"/>
<dbReference type="KEGG" id="pba:PSEBR_m1628"/>
<proteinExistence type="predicted"/>
<name>F2KMB5_PSEBN</name>
<dbReference type="Proteomes" id="UP000006692">
    <property type="component" value="Chromosome"/>
</dbReference>
<evidence type="ECO:0000313" key="2">
    <source>
        <dbReference type="Proteomes" id="UP000006692"/>
    </source>
</evidence>
<protein>
    <submittedName>
        <fullName evidence="1">Uncharacterized protein</fullName>
    </submittedName>
</protein>
<sequence>MGTSLLAMAIEHSTPLSTDTPLSRASPLPQGIYGDCAQYSQRNQTNLLTITPLLAA</sequence>
<gene>
    <name evidence="1" type="ORF">PSEBR_m1628</name>
</gene>
<organism evidence="1 2">
    <name type="scientific">Pseudomonas brassicacearum (strain NFM421)</name>
    <dbReference type="NCBI Taxonomy" id="994484"/>
    <lineage>
        <taxon>Bacteria</taxon>
        <taxon>Pseudomonadati</taxon>
        <taxon>Pseudomonadota</taxon>
        <taxon>Gammaproteobacteria</taxon>
        <taxon>Pseudomonadales</taxon>
        <taxon>Pseudomonadaceae</taxon>
        <taxon>Pseudomonas</taxon>
    </lineage>
</organism>
<reference key="2">
    <citation type="submission" date="2011-03" db="EMBL/GenBank/DDBJ databases">
        <title>Complete Genome Sequence of a beneficial plant roots-associated bacterium Pseudomonas brassicacearum.</title>
        <authorList>
            <person name="Ortet P."/>
            <person name="Barakat M."/>
            <person name="Lalaouna D."/>
            <person name="Fochesato S."/>
            <person name="Barbe V."/>
            <person name="Santaella C."/>
            <person name="Heulin T."/>
            <person name="Achouak W."/>
        </authorList>
    </citation>
    <scope>NUCLEOTIDE SEQUENCE</scope>
    <source>
        <strain>NFM421</strain>
    </source>
</reference>